<name>A0A158PR89_BRUPA</name>
<dbReference type="PANTHER" id="PTHR10796:SF124">
    <property type="entry name" value="SSD DOMAIN-CONTAINING PROTEIN"/>
    <property type="match status" value="1"/>
</dbReference>
<dbReference type="Proteomes" id="UP000278627">
    <property type="component" value="Unassembled WGS sequence"/>
</dbReference>
<feature type="transmembrane region" description="Helical" evidence="8">
    <location>
        <begin position="519"/>
        <end position="538"/>
    </location>
</feature>
<feature type="transmembrane region" description="Helical" evidence="8">
    <location>
        <begin position="878"/>
        <end position="907"/>
    </location>
</feature>
<feature type="transmembrane region" description="Helical" evidence="8">
    <location>
        <begin position="285"/>
        <end position="306"/>
    </location>
</feature>
<evidence type="ECO:0000256" key="7">
    <source>
        <dbReference type="ARBA" id="ARBA00023180"/>
    </source>
</evidence>
<feature type="transmembrane region" description="Helical" evidence="8">
    <location>
        <begin position="849"/>
        <end position="871"/>
    </location>
</feature>
<dbReference type="WBParaSite" id="BPAG_0000962401-mRNA-1">
    <property type="protein sequence ID" value="BPAG_0000962401-mRNA-1"/>
    <property type="gene ID" value="BPAG_0000962401"/>
</dbReference>
<feature type="transmembrane region" description="Helical" evidence="8">
    <location>
        <begin position="797"/>
        <end position="821"/>
    </location>
</feature>
<keyword evidence="5 8" id="KW-1133">Transmembrane helix</keyword>
<dbReference type="EMBL" id="UZAD01013160">
    <property type="protein sequence ID" value="VDN90772.1"/>
    <property type="molecule type" value="Genomic_DNA"/>
</dbReference>
<feature type="transmembrane region" description="Helical" evidence="8">
    <location>
        <begin position="428"/>
        <end position="454"/>
    </location>
</feature>
<keyword evidence="6 8" id="KW-0472">Membrane</keyword>
<evidence type="ECO:0000259" key="9">
    <source>
        <dbReference type="PROSITE" id="PS50156"/>
    </source>
</evidence>
<feature type="transmembrane region" description="Helical" evidence="8">
    <location>
        <begin position="356"/>
        <end position="379"/>
    </location>
</feature>
<evidence type="ECO:0000256" key="2">
    <source>
        <dbReference type="ARBA" id="ARBA00005585"/>
    </source>
</evidence>
<dbReference type="AlphaFoldDB" id="A0A158PR89"/>
<feature type="transmembrane region" description="Helical" evidence="8">
    <location>
        <begin position="326"/>
        <end position="349"/>
    </location>
</feature>
<protein>
    <submittedName>
        <fullName evidence="12">SSD domain-containing protein</fullName>
    </submittedName>
</protein>
<proteinExistence type="inferred from homology"/>
<keyword evidence="3" id="KW-1003">Cell membrane</keyword>
<evidence type="ECO:0000256" key="6">
    <source>
        <dbReference type="ARBA" id="ARBA00023136"/>
    </source>
</evidence>
<dbReference type="GO" id="GO:0006897">
    <property type="term" value="P:endocytosis"/>
    <property type="evidence" value="ECO:0007669"/>
    <property type="project" value="TreeGrafter"/>
</dbReference>
<organism evidence="12">
    <name type="scientific">Brugia pahangi</name>
    <name type="common">Filarial nematode worm</name>
    <dbReference type="NCBI Taxonomy" id="6280"/>
    <lineage>
        <taxon>Eukaryota</taxon>
        <taxon>Metazoa</taxon>
        <taxon>Ecdysozoa</taxon>
        <taxon>Nematoda</taxon>
        <taxon>Chromadorea</taxon>
        <taxon>Rhabditida</taxon>
        <taxon>Spirurina</taxon>
        <taxon>Spiruromorpha</taxon>
        <taxon>Filarioidea</taxon>
        <taxon>Onchocercidae</taxon>
        <taxon>Brugia</taxon>
    </lineage>
</organism>
<dbReference type="Gene3D" id="1.20.1640.10">
    <property type="entry name" value="Multidrug efflux transporter AcrB transmembrane domain"/>
    <property type="match status" value="2"/>
</dbReference>
<reference evidence="10 11" key="2">
    <citation type="submission" date="2018-11" db="EMBL/GenBank/DDBJ databases">
        <authorList>
            <consortium name="Pathogen Informatics"/>
        </authorList>
    </citation>
    <scope>NUCLEOTIDE SEQUENCE [LARGE SCALE GENOMIC DNA]</scope>
</reference>
<comment type="subcellular location">
    <subcellularLocation>
        <location evidence="1">Cell membrane</location>
        <topology evidence="1">Multi-pass membrane protein</topology>
    </subcellularLocation>
</comment>
<dbReference type="PROSITE" id="PS50156">
    <property type="entry name" value="SSD"/>
    <property type="match status" value="1"/>
</dbReference>
<evidence type="ECO:0000256" key="8">
    <source>
        <dbReference type="SAM" id="Phobius"/>
    </source>
</evidence>
<evidence type="ECO:0000256" key="4">
    <source>
        <dbReference type="ARBA" id="ARBA00022692"/>
    </source>
</evidence>
<feature type="transmembrane region" description="Helical" evidence="8">
    <location>
        <begin position="399"/>
        <end position="416"/>
    </location>
</feature>
<dbReference type="SUPFAM" id="SSF82866">
    <property type="entry name" value="Multidrug efflux transporter AcrB transmembrane domain"/>
    <property type="match status" value="2"/>
</dbReference>
<evidence type="ECO:0000256" key="3">
    <source>
        <dbReference type="ARBA" id="ARBA00022475"/>
    </source>
</evidence>
<keyword evidence="4 8" id="KW-0812">Transmembrane</keyword>
<dbReference type="InterPro" id="IPR000731">
    <property type="entry name" value="SSD"/>
</dbReference>
<reference evidence="12" key="1">
    <citation type="submission" date="2016-04" db="UniProtKB">
        <authorList>
            <consortium name="WormBaseParasite"/>
        </authorList>
    </citation>
    <scope>IDENTIFICATION</scope>
</reference>
<sequence>MNEKGQRSFSQKKRCIWAPLEKPLTDVLQKYCRFVASYPVSFIIISVLTTCILSSGIFLKFEIVRGVHYLYTPLRAQWKLENQVFQDSWASKDHRFYPGKDIFRRKSIYLLILAKDSGNILRMPHTGEFLMLLDWVTNETFTTVDGLQYTYRNICLHYHNDCFEQAHARFIADIFHRGDQGHFNVTYPLFKSQFSTEATDLSQTLGGVQMNSKQQIQTAKAWMVLYQLQQNSELNQKLSLDYENSLSNRIEEKNIPFKLLSLYAFHSDIFEMELIKSSVLIAPKFAYTFLLLLIFSILCTFNIIIFSIPNCSKLSFAIDWLKSKPFLGFIGVIISLMAVISAIGLLLLFNVPFVDIVIIMPFLSLTVGIDDTFLMLAAWHETNSNLSVEERIKVSMQHAAVSIAITSVTDITAFLIGSITPLPAVIYFCYYSAAAIAFNFCYSLSAFVAFLAIFGRLEEACRNNLFYVKTTPLNEYVKFHIFNSKIVSLFYQMKSCNTELGYRQFIRNYYAPFLACRTIRIIAFILFIIYFLIAIIGIKKLKVGFDASYLSRKLKTIKFQVTNLLRANSSAKKFLELRAEFFNYKMPAVEIAVMKPPDMSQKSDRIRFLKVVEEFENTTCSSGRHTTEFWYFAYKDFINDLGFGAQSWDVLQNNKEEFEKNLQPFLLASDKYRYDILLRDNGTIQAFRMSTQIVDIPKYSSQLVMQCAEQMRSIAKRYETQYNITTYSLLWQLADQLNVIWPQTLQDLFISVVVIIPISLLVIPQPFCALAIALTVGSIALGIMGFMTFWNVNLDAISMITIAMSVGFSVDFAIHITYSYISQTDNQSNNKNIPYKQLSGTLETVGWPILQASISILLGILPLATINLYIVKVCFKTVMLIIVIGTVHALLFLPLFLMQIHAFYLWFKSCRTVK</sequence>
<dbReference type="Pfam" id="PF02460">
    <property type="entry name" value="Patched"/>
    <property type="match status" value="1"/>
</dbReference>
<feature type="domain" description="SSD" evidence="9">
    <location>
        <begin position="289"/>
        <end position="453"/>
    </location>
</feature>
<evidence type="ECO:0000256" key="1">
    <source>
        <dbReference type="ARBA" id="ARBA00004651"/>
    </source>
</evidence>
<dbReference type="GO" id="GO:0030659">
    <property type="term" value="C:cytoplasmic vesicle membrane"/>
    <property type="evidence" value="ECO:0007669"/>
    <property type="project" value="TreeGrafter"/>
</dbReference>
<gene>
    <name evidence="10" type="ORF">BPAG_LOCUS9586</name>
</gene>
<comment type="similarity">
    <text evidence="2">Belongs to the patched family.</text>
</comment>
<evidence type="ECO:0000313" key="10">
    <source>
        <dbReference type="EMBL" id="VDN90772.1"/>
    </source>
</evidence>
<dbReference type="GO" id="GO:0018996">
    <property type="term" value="P:molting cycle, collagen and cuticulin-based cuticle"/>
    <property type="evidence" value="ECO:0007669"/>
    <property type="project" value="TreeGrafter"/>
</dbReference>
<evidence type="ECO:0000313" key="11">
    <source>
        <dbReference type="Proteomes" id="UP000278627"/>
    </source>
</evidence>
<feature type="transmembrane region" description="Helical" evidence="8">
    <location>
        <begin position="769"/>
        <end position="790"/>
    </location>
</feature>
<dbReference type="GO" id="GO:0005886">
    <property type="term" value="C:plasma membrane"/>
    <property type="evidence" value="ECO:0007669"/>
    <property type="project" value="UniProtKB-SubCell"/>
</dbReference>
<dbReference type="InterPro" id="IPR051697">
    <property type="entry name" value="Patched_domain-protein"/>
</dbReference>
<dbReference type="FunFam" id="1.20.1640.10:FF:000013">
    <property type="entry name" value="PaTched Related family"/>
    <property type="match status" value="1"/>
</dbReference>
<evidence type="ECO:0000313" key="12">
    <source>
        <dbReference type="WBParaSite" id="BPAG_0000962401-mRNA-1"/>
    </source>
</evidence>
<dbReference type="PANTHER" id="PTHR10796">
    <property type="entry name" value="PATCHED-RELATED"/>
    <property type="match status" value="1"/>
</dbReference>
<dbReference type="InterPro" id="IPR003392">
    <property type="entry name" value="PTHD_SSD"/>
</dbReference>
<accession>A0A158PR89</accession>
<evidence type="ECO:0000256" key="5">
    <source>
        <dbReference type="ARBA" id="ARBA00022989"/>
    </source>
</evidence>
<keyword evidence="7" id="KW-0325">Glycoprotein</keyword>
<feature type="transmembrane region" description="Helical" evidence="8">
    <location>
        <begin position="38"/>
        <end position="59"/>
    </location>
</feature>
<keyword evidence="11" id="KW-1185">Reference proteome</keyword>